<evidence type="ECO:0000313" key="1">
    <source>
        <dbReference type="EMBL" id="QXJ26021.1"/>
    </source>
</evidence>
<reference evidence="1" key="1">
    <citation type="submission" date="2020-07" db="EMBL/GenBank/DDBJ databases">
        <authorList>
            <person name="Tarantini F.S."/>
            <person name="Hong K.W."/>
            <person name="Chan K.G."/>
        </authorList>
    </citation>
    <scope>NUCLEOTIDE SEQUENCE</scope>
    <source>
        <strain evidence="1">32-07</strain>
    </source>
</reference>
<evidence type="ECO:0000313" key="2">
    <source>
        <dbReference type="Proteomes" id="UP001049518"/>
    </source>
</evidence>
<protein>
    <submittedName>
        <fullName evidence="1">Uncharacterized protein</fullName>
    </submittedName>
</protein>
<proteinExistence type="predicted"/>
<dbReference type="EMBL" id="CP059572">
    <property type="protein sequence ID" value="QXJ26021.1"/>
    <property type="molecule type" value="Genomic_DNA"/>
</dbReference>
<dbReference type="Proteomes" id="UP001049518">
    <property type="component" value="Chromosome"/>
</dbReference>
<name>A0ABX8R659_9ACTN</name>
<keyword evidence="2" id="KW-1185">Reference proteome</keyword>
<accession>A0ABX8R659</accession>
<sequence>MTGAMIAGAVAGAGLYLLVRALFPARPGLAARMAAFDAARRRDLEEAQAGRMAPTLDRVGGMHAKVRIVPPLALRWRWARILSGLQACADAIGLITWQVGMDSTVMRAHRHAAGAWRQGGSQDTSLGVSPEVTARQPGRSLSATAARWLPISST</sequence>
<dbReference type="RefSeq" id="WP_420830845.1">
    <property type="nucleotide sequence ID" value="NZ_CP059572.1"/>
</dbReference>
<organism evidence="1 2">
    <name type="scientific">Actinomadura graeca</name>
    <dbReference type="NCBI Taxonomy" id="2750812"/>
    <lineage>
        <taxon>Bacteria</taxon>
        <taxon>Bacillati</taxon>
        <taxon>Actinomycetota</taxon>
        <taxon>Actinomycetes</taxon>
        <taxon>Streptosporangiales</taxon>
        <taxon>Thermomonosporaceae</taxon>
        <taxon>Actinomadura</taxon>
    </lineage>
</organism>
<gene>
    <name evidence="1" type="ORF">AGRA3207_007606</name>
</gene>